<dbReference type="STRING" id="908615.SAMN05421540_105264"/>
<feature type="region of interest" description="Disordered" evidence="1">
    <location>
        <begin position="83"/>
        <end position="103"/>
    </location>
</feature>
<evidence type="ECO:0000256" key="1">
    <source>
        <dbReference type="SAM" id="MobiDB-lite"/>
    </source>
</evidence>
<proteinExistence type="predicted"/>
<feature type="compositionally biased region" description="Basic and acidic residues" evidence="1">
    <location>
        <begin position="91"/>
        <end position="103"/>
    </location>
</feature>
<name>A0A1H4B4W3_9FLAO</name>
<evidence type="ECO:0000313" key="3">
    <source>
        <dbReference type="Proteomes" id="UP000198820"/>
    </source>
</evidence>
<protein>
    <submittedName>
        <fullName evidence="2">Uncharacterized protein</fullName>
    </submittedName>
</protein>
<organism evidence="2 3">
    <name type="scientific">Psychroflexus halocasei</name>
    <dbReference type="NCBI Taxonomy" id="908615"/>
    <lineage>
        <taxon>Bacteria</taxon>
        <taxon>Pseudomonadati</taxon>
        <taxon>Bacteroidota</taxon>
        <taxon>Flavobacteriia</taxon>
        <taxon>Flavobacteriales</taxon>
        <taxon>Flavobacteriaceae</taxon>
        <taxon>Psychroflexus</taxon>
    </lineage>
</organism>
<evidence type="ECO:0000313" key="2">
    <source>
        <dbReference type="EMBL" id="SEA43203.1"/>
    </source>
</evidence>
<keyword evidence="3" id="KW-1185">Reference proteome</keyword>
<dbReference type="AlphaFoldDB" id="A0A1H4B4W3"/>
<dbReference type="RefSeq" id="WP_093244185.1">
    <property type="nucleotide sequence ID" value="NZ_FNQF01000005.1"/>
</dbReference>
<sequence>MDLVNNIIDYFKKPTTEKTEESPKGTCPVCWGHQQYDHKIRRVFKDKQIDVNNHRDSYMKVQKFVVKHINGIKLKEGKIESCPTCGGNHGNNKEDKNIKESSK</sequence>
<accession>A0A1H4B4W3</accession>
<dbReference type="Proteomes" id="UP000198820">
    <property type="component" value="Unassembled WGS sequence"/>
</dbReference>
<dbReference type="EMBL" id="FNQF01000005">
    <property type="protein sequence ID" value="SEA43203.1"/>
    <property type="molecule type" value="Genomic_DNA"/>
</dbReference>
<gene>
    <name evidence="2" type="ORF">SAMN05421540_105264</name>
</gene>
<reference evidence="2 3" key="1">
    <citation type="submission" date="2016-10" db="EMBL/GenBank/DDBJ databases">
        <authorList>
            <person name="de Groot N.N."/>
        </authorList>
    </citation>
    <scope>NUCLEOTIDE SEQUENCE [LARGE SCALE GENOMIC DNA]</scope>
    <source>
        <strain evidence="2 3">DSM 23581</strain>
    </source>
</reference>